<dbReference type="GeneID" id="113207878"/>
<evidence type="ECO:0000256" key="4">
    <source>
        <dbReference type="ARBA" id="ARBA00036818"/>
    </source>
</evidence>
<evidence type="ECO:0000313" key="10">
    <source>
        <dbReference type="RefSeq" id="XP_026280402.2"/>
    </source>
</evidence>
<comment type="function">
    <text evidence="5">Pectinolytic enzymes consist of four classes of enzymes: pectin lyase, polygalacturonase, pectin methylesterase and rhamnogalacturonase. Among pectinolytic enzymes, pectin lyase is the most important in depolymerization of pectin, since it cleaves internal glycosidic bonds of highly methylated pectins.</text>
</comment>
<dbReference type="PANTHER" id="PTHR31683:SF67">
    <property type="entry name" value="PECTIN LYASE F-RELATED"/>
    <property type="match status" value="1"/>
</dbReference>
<keyword evidence="3" id="KW-0456">Lyase</keyword>
<evidence type="ECO:0000313" key="9">
    <source>
        <dbReference type="Proteomes" id="UP000504606"/>
    </source>
</evidence>
<dbReference type="OrthoDB" id="8183574at2759"/>
<keyword evidence="2" id="KW-0325">Glycoprotein</keyword>
<dbReference type="InterPro" id="IPR002022">
    <property type="entry name" value="Pec_lyase"/>
</dbReference>
<dbReference type="InterPro" id="IPR045032">
    <property type="entry name" value="PEL"/>
</dbReference>
<comment type="catalytic activity">
    <reaction evidence="4">
        <text>Eliminative cleavage of (1-&gt;4)-alpha-D-galacturonan methyl ester to give oligosaccharides with 4-deoxy-6-O-methyl-alpha-D-galact-4-enuronosyl groups at their non-reducing ends.</text>
        <dbReference type="EC" id="4.2.2.10"/>
    </reaction>
</comment>
<evidence type="ECO:0000256" key="5">
    <source>
        <dbReference type="ARBA" id="ARBA00037631"/>
    </source>
</evidence>
<dbReference type="PANTHER" id="PTHR31683">
    <property type="entry name" value="PECTATE LYASE 18-RELATED"/>
    <property type="match status" value="1"/>
</dbReference>
<sequence>MQLRLSLLLLCVLPTVVFTWKQGCISKPVGFGYRTTGGAGGKTVTPRNTNELKNYLASNQKLIINLDRTYDFTNSEGWATTTGCYFQKCGSGFQESLAHAGTCNGKKSTTVKYAKAGTTELLVGSNKSIVSYNGKGAIKGKGLRIKDAQNVIIQGITISDINPEVIWAGDALAFDNVKNVWIHKCTFKRIGRQHLVSYQKSNTGITVSSCLFDGTSSNAAFCDGKHYWVWLFWGTHDEITLFNNRVVNTAGRTPHTGGWSKSWNFVHLIGNEFDTNPHTGIEPKLGANILAEGNYFIKFANPYDPFNSKGGHLALINDGNQAAKCKKYFGQNCKINKYSGCVVKTWFDESVLSQFSKLDRNAINGARNAECEV</sequence>
<evidence type="ECO:0000256" key="2">
    <source>
        <dbReference type="ARBA" id="ARBA00023180"/>
    </source>
</evidence>
<feature type="chain" id="PRO_5039731226" description="pectin lyase" evidence="7">
    <location>
        <begin position="20"/>
        <end position="373"/>
    </location>
</feature>
<dbReference type="SMART" id="SM00656">
    <property type="entry name" value="Amb_all"/>
    <property type="match status" value="1"/>
</dbReference>
<evidence type="ECO:0000259" key="8">
    <source>
        <dbReference type="SMART" id="SM00656"/>
    </source>
</evidence>
<evidence type="ECO:0000256" key="1">
    <source>
        <dbReference type="ARBA" id="ARBA00023157"/>
    </source>
</evidence>
<dbReference type="InterPro" id="IPR011050">
    <property type="entry name" value="Pectin_lyase_fold/virulence"/>
</dbReference>
<dbReference type="AlphaFoldDB" id="A0A6J1SHD8"/>
<feature type="signal peptide" evidence="7">
    <location>
        <begin position="1"/>
        <end position="19"/>
    </location>
</feature>
<keyword evidence="7" id="KW-0732">Signal</keyword>
<gene>
    <name evidence="10" type="primary">LOC113207878</name>
</gene>
<evidence type="ECO:0000256" key="3">
    <source>
        <dbReference type="ARBA" id="ARBA00023239"/>
    </source>
</evidence>
<dbReference type="InterPro" id="IPR012334">
    <property type="entry name" value="Pectin_lyas_fold"/>
</dbReference>
<protein>
    <recommendedName>
        <fullName evidence="6">pectin lyase</fullName>
        <ecNumber evidence="6">4.2.2.10</ecNumber>
    </recommendedName>
</protein>
<dbReference type="Gene3D" id="2.160.20.10">
    <property type="entry name" value="Single-stranded right-handed beta-helix, Pectin lyase-like"/>
    <property type="match status" value="1"/>
</dbReference>
<dbReference type="Proteomes" id="UP000504606">
    <property type="component" value="Unplaced"/>
</dbReference>
<name>A0A6J1SHD8_FRAOC</name>
<dbReference type="GO" id="GO:0047490">
    <property type="term" value="F:pectin lyase activity"/>
    <property type="evidence" value="ECO:0007669"/>
    <property type="project" value="UniProtKB-EC"/>
</dbReference>
<accession>A0A6J1SHD8</accession>
<dbReference type="RefSeq" id="XP_026280402.2">
    <property type="nucleotide sequence ID" value="XM_026424617.2"/>
</dbReference>
<dbReference type="Pfam" id="PF00544">
    <property type="entry name" value="Pectate_lyase_4"/>
    <property type="match status" value="1"/>
</dbReference>
<dbReference type="KEGG" id="foc:113207878"/>
<feature type="domain" description="Pectate lyase" evidence="8">
    <location>
        <begin position="92"/>
        <end position="302"/>
    </location>
</feature>
<dbReference type="EC" id="4.2.2.10" evidence="6"/>
<evidence type="ECO:0000256" key="6">
    <source>
        <dbReference type="ARBA" id="ARBA00039082"/>
    </source>
</evidence>
<dbReference type="SUPFAM" id="SSF51126">
    <property type="entry name" value="Pectin lyase-like"/>
    <property type="match status" value="1"/>
</dbReference>
<dbReference type="SMR" id="A0A6J1SHD8"/>
<dbReference type="GO" id="GO:0030570">
    <property type="term" value="F:pectate lyase activity"/>
    <property type="evidence" value="ECO:0007669"/>
    <property type="project" value="InterPro"/>
</dbReference>
<evidence type="ECO:0000256" key="7">
    <source>
        <dbReference type="SAM" id="SignalP"/>
    </source>
</evidence>
<proteinExistence type="predicted"/>
<reference evidence="10" key="1">
    <citation type="submission" date="2025-08" db="UniProtKB">
        <authorList>
            <consortium name="RefSeq"/>
        </authorList>
    </citation>
    <scope>IDENTIFICATION</scope>
    <source>
        <tissue evidence="10">Whole organism</tissue>
    </source>
</reference>
<keyword evidence="9" id="KW-1185">Reference proteome</keyword>
<keyword evidence="1" id="KW-1015">Disulfide bond</keyword>
<organism evidence="9 10">
    <name type="scientific">Frankliniella occidentalis</name>
    <name type="common">Western flower thrips</name>
    <name type="synonym">Euthrips occidentalis</name>
    <dbReference type="NCBI Taxonomy" id="133901"/>
    <lineage>
        <taxon>Eukaryota</taxon>
        <taxon>Metazoa</taxon>
        <taxon>Ecdysozoa</taxon>
        <taxon>Arthropoda</taxon>
        <taxon>Hexapoda</taxon>
        <taxon>Insecta</taxon>
        <taxon>Pterygota</taxon>
        <taxon>Neoptera</taxon>
        <taxon>Paraneoptera</taxon>
        <taxon>Thysanoptera</taxon>
        <taxon>Terebrantia</taxon>
        <taxon>Thripoidea</taxon>
        <taxon>Thripidae</taxon>
        <taxon>Frankliniella</taxon>
    </lineage>
</organism>